<name>A0A6J4UIU2_9BACT</name>
<dbReference type="EMBL" id="CADCWM010000292">
    <property type="protein sequence ID" value="CAA9551913.1"/>
    <property type="molecule type" value="Genomic_DNA"/>
</dbReference>
<evidence type="ECO:0000259" key="1">
    <source>
        <dbReference type="Pfam" id="PF00590"/>
    </source>
</evidence>
<dbReference type="CDD" id="cd11723">
    <property type="entry name" value="YabN_N_like"/>
    <property type="match status" value="1"/>
</dbReference>
<organism evidence="2">
    <name type="scientific">uncultured Thermomicrobiales bacterium</name>
    <dbReference type="NCBI Taxonomy" id="1645740"/>
    <lineage>
        <taxon>Bacteria</taxon>
        <taxon>Pseudomonadati</taxon>
        <taxon>Thermomicrobiota</taxon>
        <taxon>Thermomicrobia</taxon>
        <taxon>Thermomicrobiales</taxon>
        <taxon>environmental samples</taxon>
    </lineage>
</organism>
<dbReference type="GO" id="GO:0032259">
    <property type="term" value="P:methylation"/>
    <property type="evidence" value="ECO:0007669"/>
    <property type="project" value="UniProtKB-KW"/>
</dbReference>
<dbReference type="SUPFAM" id="SSF53790">
    <property type="entry name" value="Tetrapyrrole methylase"/>
    <property type="match status" value="1"/>
</dbReference>
<keyword evidence="2" id="KW-0808">Transferase</keyword>
<dbReference type="InterPro" id="IPR035996">
    <property type="entry name" value="4pyrrol_Methylase_sf"/>
</dbReference>
<dbReference type="InterPro" id="IPR000878">
    <property type="entry name" value="4pyrrol_Mease"/>
</dbReference>
<evidence type="ECO:0000313" key="2">
    <source>
        <dbReference type="EMBL" id="CAA9551913.1"/>
    </source>
</evidence>
<keyword evidence="2" id="KW-0489">Methyltransferase</keyword>
<dbReference type="InterPro" id="IPR035013">
    <property type="entry name" value="YabN_N"/>
</dbReference>
<gene>
    <name evidence="2" type="ORF">AVDCRST_MAG88-840</name>
</gene>
<sequence length="232" mass="24234">MSVPAGEIVVVGLGPAGAGLLTRDAAAWLDGGRPVWLRTRVHPTVDALPGAAGWASFDELYERADNFDALYDEIVARLLAAVDGADGPIVYAVPGHPLVGEETVARLRAAAPARGVRVRIVPGLIFVDILAVALPIDPLKDNLQLVDGLELAAALEREPFAGGTVPLSPLRPALIGQVYDPRVASATKLVLMRLYPADHPVTLLRAGGVEGAEAARTVPLHELDHGDGDGPD</sequence>
<dbReference type="InterPro" id="IPR014777">
    <property type="entry name" value="4pyrrole_Mease_sub1"/>
</dbReference>
<keyword evidence="2" id="KW-0378">Hydrolase</keyword>
<dbReference type="GO" id="GO:0047693">
    <property type="term" value="F:ATP diphosphatase activity"/>
    <property type="evidence" value="ECO:0007669"/>
    <property type="project" value="UniProtKB-EC"/>
</dbReference>
<dbReference type="GO" id="GO:0008168">
    <property type="term" value="F:methyltransferase activity"/>
    <property type="evidence" value="ECO:0007669"/>
    <property type="project" value="UniProtKB-KW"/>
</dbReference>
<dbReference type="Gene3D" id="3.40.1010.10">
    <property type="entry name" value="Cobalt-precorrin-4 Transmethylase, Domain 1"/>
    <property type="match status" value="1"/>
</dbReference>
<accession>A0A6J4UIU2</accession>
<feature type="domain" description="Tetrapyrrole methylase" evidence="1">
    <location>
        <begin position="8"/>
        <end position="223"/>
    </location>
</feature>
<dbReference type="Pfam" id="PF00590">
    <property type="entry name" value="TP_methylase"/>
    <property type="match status" value="1"/>
</dbReference>
<dbReference type="AlphaFoldDB" id="A0A6J4UIU2"/>
<dbReference type="EC" id="3.6.1.8" evidence="2"/>
<proteinExistence type="predicted"/>
<reference evidence="2" key="1">
    <citation type="submission" date="2020-02" db="EMBL/GenBank/DDBJ databases">
        <authorList>
            <person name="Meier V. D."/>
        </authorList>
    </citation>
    <scope>NUCLEOTIDE SEQUENCE</scope>
    <source>
        <strain evidence="2">AVDCRST_MAG88</strain>
    </source>
</reference>
<feature type="non-terminal residue" evidence="2">
    <location>
        <position position="232"/>
    </location>
</feature>
<protein>
    <submittedName>
        <fullName evidence="2">Possible tetrapyrrole methyltransferase domain / Nucleoside triphosphate pyrophosphohydrolase MazG</fullName>
        <ecNumber evidence="2">3.6.1.8</ecNumber>
    </submittedName>
</protein>